<dbReference type="Pfam" id="PF00072">
    <property type="entry name" value="Response_reg"/>
    <property type="match status" value="1"/>
</dbReference>
<dbReference type="SUPFAM" id="SSF52172">
    <property type="entry name" value="CheY-like"/>
    <property type="match status" value="1"/>
</dbReference>
<dbReference type="Pfam" id="PF08448">
    <property type="entry name" value="PAS_4"/>
    <property type="match status" value="1"/>
</dbReference>
<name>I0IRS7_LEPFC</name>
<dbReference type="KEGG" id="lfc:LFE_2304"/>
<evidence type="ECO:0000256" key="1">
    <source>
        <dbReference type="PROSITE-ProRule" id="PRU00169"/>
    </source>
</evidence>
<dbReference type="HOGENOM" id="CLU_1045085_0_0_0"/>
<evidence type="ECO:0000259" key="2">
    <source>
        <dbReference type="PROSITE" id="PS50110"/>
    </source>
</evidence>
<feature type="domain" description="Response regulatory" evidence="2">
    <location>
        <begin position="11"/>
        <end position="128"/>
    </location>
</feature>
<keyword evidence="5" id="KW-1185">Reference proteome</keyword>
<protein>
    <submittedName>
        <fullName evidence="4">Putative PAS/PAC sensor-containing diguanylate cyclase/phosphodiesterase</fullName>
    </submittedName>
</protein>
<dbReference type="PROSITE" id="PS50110">
    <property type="entry name" value="RESPONSE_REGULATORY"/>
    <property type="match status" value="1"/>
</dbReference>
<feature type="domain" description="PAS" evidence="3">
    <location>
        <begin position="146"/>
        <end position="216"/>
    </location>
</feature>
<dbReference type="Proteomes" id="UP000007382">
    <property type="component" value="Chromosome"/>
</dbReference>
<dbReference type="Gene3D" id="3.30.450.20">
    <property type="entry name" value="PAS domain"/>
    <property type="match status" value="1"/>
</dbReference>
<dbReference type="EMBL" id="AP012342">
    <property type="protein sequence ID" value="BAM07976.1"/>
    <property type="molecule type" value="Genomic_DNA"/>
</dbReference>
<dbReference type="SUPFAM" id="SSF55785">
    <property type="entry name" value="PYP-like sensor domain (PAS domain)"/>
    <property type="match status" value="1"/>
</dbReference>
<dbReference type="PROSITE" id="PS50112">
    <property type="entry name" value="PAS"/>
    <property type="match status" value="1"/>
</dbReference>
<gene>
    <name evidence="4" type="ordered locus">LFE_2304</name>
</gene>
<dbReference type="InterPro" id="IPR000014">
    <property type="entry name" value="PAS"/>
</dbReference>
<dbReference type="CDD" id="cd00130">
    <property type="entry name" value="PAS"/>
    <property type="match status" value="1"/>
</dbReference>
<keyword evidence="1" id="KW-0597">Phosphoprotein</keyword>
<dbReference type="CDD" id="cd00156">
    <property type="entry name" value="REC"/>
    <property type="match status" value="1"/>
</dbReference>
<feature type="modified residue" description="4-aspartylphosphate" evidence="1">
    <location>
        <position position="62"/>
    </location>
</feature>
<dbReference type="InterPro" id="IPR013656">
    <property type="entry name" value="PAS_4"/>
</dbReference>
<dbReference type="PATRIC" id="fig|1162668.3.peg.2734"/>
<evidence type="ECO:0000313" key="4">
    <source>
        <dbReference type="EMBL" id="BAM07976.1"/>
    </source>
</evidence>
<dbReference type="STRING" id="1162668.LFE_2304"/>
<reference evidence="5" key="2">
    <citation type="submission" date="2012-03" db="EMBL/GenBank/DDBJ databases">
        <title>The complete genome sequence of the pioneer microbe on fresh volcanic deposit, Leptospirillum ferrooxidans strain C2-3.</title>
        <authorList>
            <person name="Fujimura R."/>
            <person name="Sato Y."/>
            <person name="Nishizawa T."/>
            <person name="Nanba K."/>
            <person name="Oshima K."/>
            <person name="Hattori M."/>
            <person name="Kamijo T."/>
            <person name="Ohta H."/>
        </authorList>
    </citation>
    <scope>NUCLEOTIDE SEQUENCE [LARGE SCALE GENOMIC DNA]</scope>
    <source>
        <strain evidence="5">C2-3</strain>
    </source>
</reference>
<accession>I0IRS7</accession>
<dbReference type="InterPro" id="IPR035965">
    <property type="entry name" value="PAS-like_dom_sf"/>
</dbReference>
<dbReference type="AlphaFoldDB" id="I0IRS7"/>
<organism evidence="4 5">
    <name type="scientific">Leptospirillum ferrooxidans (strain C2-3)</name>
    <dbReference type="NCBI Taxonomy" id="1162668"/>
    <lineage>
        <taxon>Bacteria</taxon>
        <taxon>Pseudomonadati</taxon>
        <taxon>Nitrospirota</taxon>
        <taxon>Nitrospiria</taxon>
        <taxon>Nitrospirales</taxon>
        <taxon>Nitrospiraceae</taxon>
        <taxon>Leptospirillum</taxon>
    </lineage>
</organism>
<evidence type="ECO:0000259" key="3">
    <source>
        <dbReference type="PROSITE" id="PS50112"/>
    </source>
</evidence>
<dbReference type="OrthoDB" id="9797605at2"/>
<dbReference type="RefSeq" id="WP_014450459.1">
    <property type="nucleotide sequence ID" value="NC_017094.1"/>
</dbReference>
<dbReference type="InterPro" id="IPR011006">
    <property type="entry name" value="CheY-like_superfamily"/>
</dbReference>
<dbReference type="SMART" id="SM00448">
    <property type="entry name" value="REC"/>
    <property type="match status" value="1"/>
</dbReference>
<dbReference type="eggNOG" id="COG0784">
    <property type="taxonomic scope" value="Bacteria"/>
</dbReference>
<proteinExistence type="predicted"/>
<dbReference type="Gene3D" id="3.40.50.2300">
    <property type="match status" value="1"/>
</dbReference>
<evidence type="ECO:0000313" key="5">
    <source>
        <dbReference type="Proteomes" id="UP000007382"/>
    </source>
</evidence>
<dbReference type="GO" id="GO:0000160">
    <property type="term" value="P:phosphorelay signal transduction system"/>
    <property type="evidence" value="ECO:0007669"/>
    <property type="project" value="InterPro"/>
</dbReference>
<reference evidence="4 5" key="1">
    <citation type="journal article" date="2012" name="J. Bacteriol.">
        <title>Complete Genome Sequence of Leptospirillum ferrooxidans Strain C2-3, Isolated from a Fresh Volcanic Ash Deposit on the Island of Miyake, Japan.</title>
        <authorList>
            <person name="Fujimura R."/>
            <person name="Sato Y."/>
            <person name="Nishizawa T."/>
            <person name="Oshima K."/>
            <person name="Kim S.-W."/>
            <person name="Hattori M."/>
            <person name="Kamijo T."/>
            <person name="Ohta H."/>
        </authorList>
    </citation>
    <scope>NUCLEOTIDE SEQUENCE [LARGE SCALE GENOMIC DNA]</scope>
    <source>
        <strain evidence="4 5">C2-3</strain>
    </source>
</reference>
<sequence length="266" mass="30043">MSSGNEEKVLKILFCEDVATDAELEIRELTRAGLHFKTMVVKSEENFRKGILEFSPDVILSDYTLPADFNGLKALAITQALCPDVPFIFVSGTIGEERAIESLKMGATDYVLKDHPDRLPQAVLRAVSESEEKKLLRETQEALRVSEERFSQFMKHLPGAAFILDQDGNYLYVNQIWERRFLKRPSSFLGRSLKEVWGEEVANDLEENLRTVLGTGKPIQTVEKFAVDGAMVRWLSTMFPILEPSGEVRMVGGIWLDISDRKESGL</sequence>
<dbReference type="eggNOG" id="COG2202">
    <property type="taxonomic scope" value="Bacteria"/>
</dbReference>
<dbReference type="SMART" id="SM00091">
    <property type="entry name" value="PAS"/>
    <property type="match status" value="1"/>
</dbReference>
<dbReference type="InterPro" id="IPR001789">
    <property type="entry name" value="Sig_transdc_resp-reg_receiver"/>
</dbReference>
<dbReference type="NCBIfam" id="TIGR00229">
    <property type="entry name" value="sensory_box"/>
    <property type="match status" value="1"/>
</dbReference>